<dbReference type="PROSITE" id="PS50850">
    <property type="entry name" value="MFS"/>
    <property type="match status" value="1"/>
</dbReference>
<evidence type="ECO:0000256" key="5">
    <source>
        <dbReference type="SAM" id="Phobius"/>
    </source>
</evidence>
<organism evidence="7 8">
    <name type="scientific">Streptomyces pulveraceus</name>
    <dbReference type="NCBI Taxonomy" id="68258"/>
    <lineage>
        <taxon>Bacteria</taxon>
        <taxon>Bacillati</taxon>
        <taxon>Actinomycetota</taxon>
        <taxon>Actinomycetes</taxon>
        <taxon>Kitasatosporales</taxon>
        <taxon>Streptomycetaceae</taxon>
        <taxon>Streptomyces</taxon>
    </lineage>
</organism>
<dbReference type="InterPro" id="IPR036259">
    <property type="entry name" value="MFS_trans_sf"/>
</dbReference>
<sequence>MGLLLVGILLVAANLRAPLTGVGSVLPMIEHDTGLSSTAAGLLNALPLLAFAATSPLVGRSAQRHGTERVLWIALLVLTVGIVLRSLPGVVTLFVGTVVMAAAIAYGNVLLPSLVKSTVPERRIAAVTGLYVTVMGLIAAVSSGVSVPLADHLPGGWHTALGCWAVLALLGVLAWAPQLARRRPVTSTVPGAGKAHTLWRYPLAWQVSAFMGLQSLGFYTTIAWLPSIVHDHGASEGAAGWQLFLLQVTGLVSSSTVPILARRLTDQRLLALSSSLMCATGYLGLLLAPEMATAWSALIGLGGGACLVLALTFQGQRAADASQAAALSGMAQSVGYLLAAVGPLLFGSAHDLTGGWTVPLGFLIALTLVQGLFGLGAGRAVRLPQSTTAQLAPERTRSE</sequence>
<feature type="transmembrane region" description="Helical" evidence="5">
    <location>
        <begin position="203"/>
        <end position="226"/>
    </location>
</feature>
<name>A0ABW1GLR6_9ACTN</name>
<dbReference type="Proteomes" id="UP001596200">
    <property type="component" value="Unassembled WGS sequence"/>
</dbReference>
<evidence type="ECO:0000256" key="1">
    <source>
        <dbReference type="ARBA" id="ARBA00004651"/>
    </source>
</evidence>
<dbReference type="RefSeq" id="WP_344515390.1">
    <property type="nucleotide sequence ID" value="NZ_BAAATU010000033.1"/>
</dbReference>
<dbReference type="Gene3D" id="1.20.1250.20">
    <property type="entry name" value="MFS general substrate transporter like domains"/>
    <property type="match status" value="1"/>
</dbReference>
<feature type="domain" description="Major facilitator superfamily (MFS) profile" evidence="6">
    <location>
        <begin position="1"/>
        <end position="382"/>
    </location>
</feature>
<feature type="transmembrane region" description="Helical" evidence="5">
    <location>
        <begin position="269"/>
        <end position="288"/>
    </location>
</feature>
<feature type="transmembrane region" description="Helical" evidence="5">
    <location>
        <begin position="325"/>
        <end position="346"/>
    </location>
</feature>
<feature type="transmembrane region" description="Helical" evidence="5">
    <location>
        <begin position="93"/>
        <end position="112"/>
    </location>
</feature>
<evidence type="ECO:0000313" key="7">
    <source>
        <dbReference type="EMBL" id="MFC5914770.1"/>
    </source>
</evidence>
<dbReference type="InterPro" id="IPR052524">
    <property type="entry name" value="MFS_Cyanate_Porter"/>
</dbReference>
<dbReference type="InterPro" id="IPR011701">
    <property type="entry name" value="MFS"/>
</dbReference>
<proteinExistence type="predicted"/>
<feature type="transmembrane region" description="Helical" evidence="5">
    <location>
        <begin position="70"/>
        <end position="87"/>
    </location>
</feature>
<dbReference type="PANTHER" id="PTHR23523">
    <property type="match status" value="1"/>
</dbReference>
<dbReference type="EMBL" id="JBHSPU010000014">
    <property type="protein sequence ID" value="MFC5914770.1"/>
    <property type="molecule type" value="Genomic_DNA"/>
</dbReference>
<feature type="transmembrane region" description="Helical" evidence="5">
    <location>
        <begin position="157"/>
        <end position="176"/>
    </location>
</feature>
<keyword evidence="8" id="KW-1185">Reference proteome</keyword>
<dbReference type="Pfam" id="PF07690">
    <property type="entry name" value="MFS_1"/>
    <property type="match status" value="1"/>
</dbReference>
<feature type="transmembrane region" description="Helical" evidence="5">
    <location>
        <begin position="294"/>
        <end position="313"/>
    </location>
</feature>
<feature type="transmembrane region" description="Helical" evidence="5">
    <location>
        <begin position="238"/>
        <end position="257"/>
    </location>
</feature>
<reference evidence="8" key="1">
    <citation type="journal article" date="2019" name="Int. J. Syst. Evol. Microbiol.">
        <title>The Global Catalogue of Microorganisms (GCM) 10K type strain sequencing project: providing services to taxonomists for standard genome sequencing and annotation.</title>
        <authorList>
            <consortium name="The Broad Institute Genomics Platform"/>
            <consortium name="The Broad Institute Genome Sequencing Center for Infectious Disease"/>
            <person name="Wu L."/>
            <person name="Ma J."/>
        </authorList>
    </citation>
    <scope>NUCLEOTIDE SEQUENCE [LARGE SCALE GENOMIC DNA]</scope>
    <source>
        <strain evidence="8">JCM 4147</strain>
    </source>
</reference>
<feature type="transmembrane region" description="Helical" evidence="5">
    <location>
        <begin position="124"/>
        <end position="145"/>
    </location>
</feature>
<feature type="transmembrane region" description="Helical" evidence="5">
    <location>
        <begin position="37"/>
        <end position="58"/>
    </location>
</feature>
<evidence type="ECO:0000256" key="2">
    <source>
        <dbReference type="ARBA" id="ARBA00022692"/>
    </source>
</evidence>
<gene>
    <name evidence="7" type="ORF">ACFP1B_15240</name>
</gene>
<evidence type="ECO:0000256" key="4">
    <source>
        <dbReference type="ARBA" id="ARBA00023136"/>
    </source>
</evidence>
<protein>
    <submittedName>
        <fullName evidence="7">CynX/NimT family MFS transporter</fullName>
    </submittedName>
</protein>
<evidence type="ECO:0000259" key="6">
    <source>
        <dbReference type="PROSITE" id="PS50850"/>
    </source>
</evidence>
<evidence type="ECO:0000256" key="3">
    <source>
        <dbReference type="ARBA" id="ARBA00022989"/>
    </source>
</evidence>
<keyword evidence="3 5" id="KW-1133">Transmembrane helix</keyword>
<dbReference type="CDD" id="cd17339">
    <property type="entry name" value="MFS_NIMT_CynX_like"/>
    <property type="match status" value="1"/>
</dbReference>
<evidence type="ECO:0000313" key="8">
    <source>
        <dbReference type="Proteomes" id="UP001596200"/>
    </source>
</evidence>
<dbReference type="SUPFAM" id="SSF103473">
    <property type="entry name" value="MFS general substrate transporter"/>
    <property type="match status" value="1"/>
</dbReference>
<comment type="caution">
    <text evidence="7">The sequence shown here is derived from an EMBL/GenBank/DDBJ whole genome shotgun (WGS) entry which is preliminary data.</text>
</comment>
<feature type="transmembrane region" description="Helical" evidence="5">
    <location>
        <begin position="358"/>
        <end position="377"/>
    </location>
</feature>
<keyword evidence="4 5" id="KW-0472">Membrane</keyword>
<accession>A0ABW1GLR6</accession>
<keyword evidence="2 5" id="KW-0812">Transmembrane</keyword>
<comment type="subcellular location">
    <subcellularLocation>
        <location evidence="1">Cell membrane</location>
        <topology evidence="1">Multi-pass membrane protein</topology>
    </subcellularLocation>
</comment>
<dbReference type="InterPro" id="IPR020846">
    <property type="entry name" value="MFS_dom"/>
</dbReference>
<dbReference type="PANTHER" id="PTHR23523:SF2">
    <property type="entry name" value="2-NITROIMIDAZOLE TRANSPORTER"/>
    <property type="match status" value="1"/>
</dbReference>